<protein>
    <submittedName>
        <fullName evidence="1">Uncharacterized protein</fullName>
    </submittedName>
</protein>
<dbReference type="KEGG" id="pxi:J5O05_05670"/>
<dbReference type="SUPFAM" id="SSF56935">
    <property type="entry name" value="Porins"/>
    <property type="match status" value="1"/>
</dbReference>
<name>A0A975DI84_9GAMM</name>
<dbReference type="RefSeq" id="WP_208843968.1">
    <property type="nucleotide sequence ID" value="NZ_CP072133.1"/>
</dbReference>
<dbReference type="Proteomes" id="UP000664904">
    <property type="component" value="Chromosome"/>
</dbReference>
<gene>
    <name evidence="1" type="ORF">J5O05_05670</name>
</gene>
<organism evidence="1 2">
    <name type="scientific">Pseudoalteromonas xiamenensis</name>
    <dbReference type="NCBI Taxonomy" id="882626"/>
    <lineage>
        <taxon>Bacteria</taxon>
        <taxon>Pseudomonadati</taxon>
        <taxon>Pseudomonadota</taxon>
        <taxon>Gammaproteobacteria</taxon>
        <taxon>Alteromonadales</taxon>
        <taxon>Pseudoalteromonadaceae</taxon>
        <taxon>Pseudoalteromonas</taxon>
    </lineage>
</organism>
<sequence length="286" mass="32332">MMTDYRDIGYAYIPVHLPTEFYGIIPHESLNGLDISYKHASDFGLITSKFFYGRSKAPVISDGDFTWEVRLKNIFGFTIQLEQQDWLVRVNHTQTTAEDGYPGQNELVSALNQVPDAIWPSVMSVKESLLFQNSKLTYSAVGARYDNADVILQGEMSLVDSKSILLNDLLSGYVSAGTRLGSHTLMLTYSHIQADAPTIEPPLISDPNLNALYTAVKSATDFYRLRQNTSSLSWRYDLSDTWSLKAQFDHTHVRYQPSGLYLHDFSRNPDGSFSTFSISSHWIFDL</sequence>
<proteinExistence type="predicted"/>
<dbReference type="EMBL" id="CP072133">
    <property type="protein sequence ID" value="QTH72343.1"/>
    <property type="molecule type" value="Genomic_DNA"/>
</dbReference>
<evidence type="ECO:0000313" key="2">
    <source>
        <dbReference type="Proteomes" id="UP000664904"/>
    </source>
</evidence>
<dbReference type="AlphaFoldDB" id="A0A975DI84"/>
<keyword evidence="2" id="KW-1185">Reference proteome</keyword>
<accession>A0A975DI84</accession>
<reference evidence="1" key="1">
    <citation type="submission" date="2021-03" db="EMBL/GenBank/DDBJ databases">
        <title>Complete Genome of Pseudoalteromonas xiamenensis STKMTI.2, a new potential marine bacterium producing anti-Vibrio compounds.</title>
        <authorList>
            <person name="Handayani D.P."/>
            <person name="Isnansetyo A."/>
            <person name="Istiqomah I."/>
            <person name="Jumina J."/>
        </authorList>
    </citation>
    <scope>NUCLEOTIDE SEQUENCE</scope>
    <source>
        <strain evidence="1">STKMTI.2</strain>
    </source>
</reference>
<evidence type="ECO:0000313" key="1">
    <source>
        <dbReference type="EMBL" id="QTH72343.1"/>
    </source>
</evidence>